<protein>
    <recommendedName>
        <fullName evidence="13">SET domain-containing protein</fullName>
    </recommendedName>
</protein>
<evidence type="ECO:0000256" key="1">
    <source>
        <dbReference type="ARBA" id="ARBA00004286"/>
    </source>
</evidence>
<dbReference type="InterPro" id="IPR050973">
    <property type="entry name" value="H3K9_Histone-Lys_N-MTase"/>
</dbReference>
<accession>A0A2G5UIT7</accession>
<dbReference type="PANTHER" id="PTHR46223:SF3">
    <property type="entry name" value="HISTONE-LYSINE N-METHYLTRANSFERASE SET-23"/>
    <property type="match status" value="1"/>
</dbReference>
<feature type="compositionally biased region" description="Basic and acidic residues" evidence="8">
    <location>
        <begin position="260"/>
        <end position="277"/>
    </location>
</feature>
<evidence type="ECO:0000313" key="12">
    <source>
        <dbReference type="Proteomes" id="UP000230233"/>
    </source>
</evidence>
<dbReference type="AlphaFoldDB" id="A0A2G5UIT7"/>
<evidence type="ECO:0000259" key="10">
    <source>
        <dbReference type="PROSITE" id="PS50868"/>
    </source>
</evidence>
<dbReference type="SUPFAM" id="SSF82199">
    <property type="entry name" value="SET domain"/>
    <property type="match status" value="1"/>
</dbReference>
<evidence type="ECO:0000256" key="2">
    <source>
        <dbReference type="ARBA" id="ARBA00022454"/>
    </source>
</evidence>
<keyword evidence="12" id="KW-1185">Reference proteome</keyword>
<dbReference type="PROSITE" id="PS50280">
    <property type="entry name" value="SET"/>
    <property type="match status" value="1"/>
</dbReference>
<proteinExistence type="predicted"/>
<evidence type="ECO:0000256" key="5">
    <source>
        <dbReference type="ARBA" id="ARBA00022691"/>
    </source>
</evidence>
<keyword evidence="6" id="KW-0479">Metal-binding</keyword>
<comment type="caution">
    <text evidence="11">The sequence shown here is derived from an EMBL/GenBank/DDBJ whole genome shotgun (WGS) entry which is preliminary data.</text>
</comment>
<evidence type="ECO:0000256" key="7">
    <source>
        <dbReference type="ARBA" id="ARBA00022833"/>
    </source>
</evidence>
<feature type="domain" description="Post-SET" evidence="10">
    <location>
        <begin position="739"/>
        <end position="755"/>
    </location>
</feature>
<evidence type="ECO:0000256" key="6">
    <source>
        <dbReference type="ARBA" id="ARBA00022723"/>
    </source>
</evidence>
<keyword evidence="5" id="KW-0949">S-adenosyl-L-methionine</keyword>
<dbReference type="Gene3D" id="2.170.270.10">
    <property type="entry name" value="SET domain"/>
    <property type="match status" value="1"/>
</dbReference>
<keyword evidence="2" id="KW-0158">Chromosome</keyword>
<dbReference type="InterPro" id="IPR001214">
    <property type="entry name" value="SET_dom"/>
</dbReference>
<feature type="domain" description="SET" evidence="9">
    <location>
        <begin position="557"/>
        <end position="730"/>
    </location>
</feature>
<comment type="subcellular location">
    <subcellularLocation>
        <location evidence="1">Chromosome</location>
    </subcellularLocation>
</comment>
<dbReference type="PANTHER" id="PTHR46223">
    <property type="entry name" value="HISTONE-LYSINE N-METHYLTRANSFERASE SUV39H"/>
    <property type="match status" value="1"/>
</dbReference>
<feature type="compositionally biased region" description="Polar residues" evidence="8">
    <location>
        <begin position="164"/>
        <end position="176"/>
    </location>
</feature>
<dbReference type="Proteomes" id="UP000230233">
    <property type="component" value="Chromosome III"/>
</dbReference>
<dbReference type="GO" id="GO:0046872">
    <property type="term" value="F:metal ion binding"/>
    <property type="evidence" value="ECO:0007669"/>
    <property type="project" value="UniProtKB-KW"/>
</dbReference>
<sequence>MWKFIGGMVVRRRSLPEVLAPAKISENNGGHDRKTSRKRSTFIKTVDRVSSSSPVKKIPHREPEPESNLSRNHKITSFFRRRTNEDVPCENTPPTSGKSEKSEAADAGTSRKAVNPISEQEPSPPPKSRRSKPKSARSTSKNQRSKSKTPSSSTVKLGTGPVSWRNSETARSSPNGDESDDDTVITEEKLRKIPTMIVVDPSIKRPFKYNERIRVVPKFEPSLPRGCGEAKKAEANGTWSRKRERKNAGEEREEVWPGIPDKKYGKRDEWTMNKADREAEEQADGPEKDRIMREIAERQWVAQALFECPDDPTQTKVLYEGWSSETMSTQLTDETNSTAPLVMMYRNIREKFLAKMKEEAEIRAIELMNALGRKISFEEALAKFFVQPPITSFSPSSRFWLYQDMDYFHSMQQKEHLLGPIWYMAMSNPEQLPPFYAYSSVNIVDKEAFDLCKNSLASLSTPDLIEKFYKHSTVFPGRKGVCSNSAGCKCNQRFNILYGHDSGMGRRMVDSGHVQVVKQIKHDSNGILDLADFRVSDLRVIMECSDECGCPHTCPRRRLQQGQTKPMVIYHEGEKGFGIRAAEGFKRGELICEYTGKMFVYNQAIVRTLPKHAQEYLNERSGKKDKKTTEEEMIEKPVDREEEIVKPVDTRKKRKPTSYQAGFSVMNDEIVICAGKEGNIARFANHSCEPNAAFFEVHSRRYVSDPLIPRVAIYATKDIALGEEVTVAYWDPTEQRKKTDIECRCGTASCMKFLPK</sequence>
<evidence type="ECO:0000313" key="11">
    <source>
        <dbReference type="EMBL" id="PIC39444.1"/>
    </source>
</evidence>
<evidence type="ECO:0008006" key="13">
    <source>
        <dbReference type="Google" id="ProtNLM"/>
    </source>
</evidence>
<dbReference type="GO" id="GO:0008168">
    <property type="term" value="F:methyltransferase activity"/>
    <property type="evidence" value="ECO:0007669"/>
    <property type="project" value="UniProtKB-KW"/>
</dbReference>
<dbReference type="GO" id="GO:0005694">
    <property type="term" value="C:chromosome"/>
    <property type="evidence" value="ECO:0007669"/>
    <property type="project" value="UniProtKB-SubCell"/>
</dbReference>
<keyword evidence="4" id="KW-0808">Transferase</keyword>
<dbReference type="PROSITE" id="PS50868">
    <property type="entry name" value="POST_SET"/>
    <property type="match status" value="1"/>
</dbReference>
<gene>
    <name evidence="11" type="primary">Cnig_chr_III.g11128</name>
    <name evidence="11" type="ORF">B9Z55_011128</name>
</gene>
<keyword evidence="3" id="KW-0489">Methyltransferase</keyword>
<dbReference type="Pfam" id="PF00856">
    <property type="entry name" value="SET"/>
    <property type="match status" value="1"/>
</dbReference>
<dbReference type="STRING" id="1611254.A0A2G5UIT7"/>
<dbReference type="SMART" id="SM00317">
    <property type="entry name" value="SET"/>
    <property type="match status" value="1"/>
</dbReference>
<feature type="region of interest" description="Disordered" evidence="8">
    <location>
        <begin position="226"/>
        <end position="288"/>
    </location>
</feature>
<organism evidence="11 12">
    <name type="scientific">Caenorhabditis nigoni</name>
    <dbReference type="NCBI Taxonomy" id="1611254"/>
    <lineage>
        <taxon>Eukaryota</taxon>
        <taxon>Metazoa</taxon>
        <taxon>Ecdysozoa</taxon>
        <taxon>Nematoda</taxon>
        <taxon>Chromadorea</taxon>
        <taxon>Rhabditida</taxon>
        <taxon>Rhabditina</taxon>
        <taxon>Rhabditomorpha</taxon>
        <taxon>Rhabditoidea</taxon>
        <taxon>Rhabditidae</taxon>
        <taxon>Peloderinae</taxon>
        <taxon>Caenorhabditis</taxon>
    </lineage>
</organism>
<evidence type="ECO:0000256" key="8">
    <source>
        <dbReference type="SAM" id="MobiDB-lite"/>
    </source>
</evidence>
<dbReference type="GO" id="GO:0032259">
    <property type="term" value="P:methylation"/>
    <property type="evidence" value="ECO:0007669"/>
    <property type="project" value="UniProtKB-KW"/>
</dbReference>
<evidence type="ECO:0000256" key="4">
    <source>
        <dbReference type="ARBA" id="ARBA00022679"/>
    </source>
</evidence>
<evidence type="ECO:0000256" key="3">
    <source>
        <dbReference type="ARBA" id="ARBA00022603"/>
    </source>
</evidence>
<name>A0A2G5UIT7_9PELO</name>
<evidence type="ECO:0000259" key="9">
    <source>
        <dbReference type="PROSITE" id="PS50280"/>
    </source>
</evidence>
<dbReference type="InterPro" id="IPR046341">
    <property type="entry name" value="SET_dom_sf"/>
</dbReference>
<dbReference type="InterPro" id="IPR003616">
    <property type="entry name" value="Post-SET_dom"/>
</dbReference>
<keyword evidence="7" id="KW-0862">Zinc</keyword>
<reference evidence="12" key="1">
    <citation type="submission" date="2017-10" db="EMBL/GenBank/DDBJ databases">
        <title>Rapid genome shrinkage in a self-fertile nematode reveals novel sperm competition proteins.</title>
        <authorList>
            <person name="Yin D."/>
            <person name="Schwarz E.M."/>
            <person name="Thomas C.G."/>
            <person name="Felde R.L."/>
            <person name="Korf I.F."/>
            <person name="Cutter A.D."/>
            <person name="Schartner C.M."/>
            <person name="Ralston E.J."/>
            <person name="Meyer B.J."/>
            <person name="Haag E.S."/>
        </authorList>
    </citation>
    <scope>NUCLEOTIDE SEQUENCE [LARGE SCALE GENOMIC DNA]</scope>
    <source>
        <strain evidence="12">JU1422</strain>
    </source>
</reference>
<dbReference type="OrthoDB" id="5846691at2759"/>
<dbReference type="EMBL" id="PDUG01000003">
    <property type="protein sequence ID" value="PIC39444.1"/>
    <property type="molecule type" value="Genomic_DNA"/>
</dbReference>
<feature type="region of interest" description="Disordered" evidence="8">
    <location>
        <begin position="19"/>
        <end position="191"/>
    </location>
</feature>